<name>A0A9D9DML9_9BACT</name>
<comment type="caution">
    <text evidence="1">The sequence shown here is derived from an EMBL/GenBank/DDBJ whole genome shotgun (WGS) entry which is preliminary data.</text>
</comment>
<reference evidence="1" key="2">
    <citation type="journal article" date="2021" name="PeerJ">
        <title>Extensive microbial diversity within the chicken gut microbiome revealed by metagenomics and culture.</title>
        <authorList>
            <person name="Gilroy R."/>
            <person name="Ravi A."/>
            <person name="Getino M."/>
            <person name="Pursley I."/>
            <person name="Horton D.L."/>
            <person name="Alikhan N.F."/>
            <person name="Baker D."/>
            <person name="Gharbi K."/>
            <person name="Hall N."/>
            <person name="Watson M."/>
            <person name="Adriaenssens E.M."/>
            <person name="Foster-Nyarko E."/>
            <person name="Jarju S."/>
            <person name="Secka A."/>
            <person name="Antonio M."/>
            <person name="Oren A."/>
            <person name="Chaudhuri R.R."/>
            <person name="La Ragione R."/>
            <person name="Hildebrand F."/>
            <person name="Pallen M.J."/>
        </authorList>
    </citation>
    <scope>NUCLEOTIDE SEQUENCE</scope>
    <source>
        <strain evidence="1">10192</strain>
    </source>
</reference>
<reference evidence="1" key="1">
    <citation type="submission" date="2020-10" db="EMBL/GenBank/DDBJ databases">
        <authorList>
            <person name="Gilroy R."/>
        </authorList>
    </citation>
    <scope>NUCLEOTIDE SEQUENCE</scope>
    <source>
        <strain evidence="1">10192</strain>
    </source>
</reference>
<evidence type="ECO:0000313" key="1">
    <source>
        <dbReference type="EMBL" id="MBO8430151.1"/>
    </source>
</evidence>
<dbReference type="AlphaFoldDB" id="A0A9D9DML9"/>
<protein>
    <submittedName>
        <fullName evidence="1">Uncharacterized protein</fullName>
    </submittedName>
</protein>
<gene>
    <name evidence="1" type="ORF">IAC76_02070</name>
</gene>
<accession>A0A9D9DML9</accession>
<dbReference type="EMBL" id="JADIND010000045">
    <property type="protein sequence ID" value="MBO8430151.1"/>
    <property type="molecule type" value="Genomic_DNA"/>
</dbReference>
<organism evidence="1 2">
    <name type="scientific">Candidatus Scatousia excrementipullorum</name>
    <dbReference type="NCBI Taxonomy" id="2840936"/>
    <lineage>
        <taxon>Bacteria</taxon>
        <taxon>Candidatus Scatousia</taxon>
    </lineage>
</organism>
<sequence>MKYWVMFLVVGFLVLLLVLSFTPQKKLKCVDDMCMVLEKTFWHPKSRIKQYFFKSDVRSVVVETNKGVDYLVIKTKSSNDIYLKFIHTSKTAFESKAKLSARMNQFFMNLIHSDKDYESPWQRDVGAMQIYVFGKPLFK</sequence>
<evidence type="ECO:0000313" key="2">
    <source>
        <dbReference type="Proteomes" id="UP000823632"/>
    </source>
</evidence>
<proteinExistence type="predicted"/>
<dbReference type="Proteomes" id="UP000823632">
    <property type="component" value="Unassembled WGS sequence"/>
</dbReference>